<comment type="similarity">
    <text evidence="5">Belongs to the NAGSA dehydrogenase family. Type 1 subfamily.</text>
</comment>
<keyword evidence="5" id="KW-0963">Cytoplasm</keyword>
<evidence type="ECO:0000256" key="4">
    <source>
        <dbReference type="ARBA" id="ARBA00023002"/>
    </source>
</evidence>
<dbReference type="AlphaFoldDB" id="A0A7J5B8S9"/>
<evidence type="ECO:0000256" key="1">
    <source>
        <dbReference type="ARBA" id="ARBA00022571"/>
    </source>
</evidence>
<dbReference type="PROSITE" id="PS01224">
    <property type="entry name" value="ARGC"/>
    <property type="match status" value="1"/>
</dbReference>
<evidence type="ECO:0000259" key="7">
    <source>
        <dbReference type="SMART" id="SM00859"/>
    </source>
</evidence>
<dbReference type="Gene3D" id="3.30.360.10">
    <property type="entry name" value="Dihydrodipicolinate Reductase, domain 2"/>
    <property type="match status" value="1"/>
</dbReference>
<dbReference type="RefSeq" id="WP_158052797.1">
    <property type="nucleotide sequence ID" value="NZ_WBKB01000007.1"/>
</dbReference>
<feature type="domain" description="Semialdehyde dehydrogenase NAD-binding" evidence="7">
    <location>
        <begin position="4"/>
        <end position="136"/>
    </location>
</feature>
<dbReference type="GO" id="GO:0003942">
    <property type="term" value="F:N-acetyl-gamma-glutamyl-phosphate reductase activity"/>
    <property type="evidence" value="ECO:0007669"/>
    <property type="project" value="UniProtKB-UniRule"/>
</dbReference>
<name>A0A7J5B8S9_9MICO</name>
<accession>A0A7J5B8S9</accession>
<dbReference type="InterPro" id="IPR000706">
    <property type="entry name" value="AGPR_type-1"/>
</dbReference>
<evidence type="ECO:0000256" key="5">
    <source>
        <dbReference type="HAMAP-Rule" id="MF_00150"/>
    </source>
</evidence>
<dbReference type="EMBL" id="WBKB01000007">
    <property type="protein sequence ID" value="KAB1641846.1"/>
    <property type="molecule type" value="Genomic_DNA"/>
</dbReference>
<comment type="caution">
    <text evidence="8">The sequence shown here is derived from an EMBL/GenBank/DDBJ whole genome shotgun (WGS) entry which is preliminary data.</text>
</comment>
<comment type="subcellular location">
    <subcellularLocation>
        <location evidence="5">Cytoplasm</location>
    </subcellularLocation>
</comment>
<dbReference type="SUPFAM" id="SSF55347">
    <property type="entry name" value="Glyceraldehyde-3-phosphate dehydrogenase-like, C-terminal domain"/>
    <property type="match status" value="1"/>
</dbReference>
<comment type="function">
    <text evidence="5">Catalyzes the NADPH-dependent reduction of N-acetyl-5-glutamyl phosphate to yield N-acetyl-L-glutamate 5-semialdehyde.</text>
</comment>
<sequence>MTFSVAVAGASGYGGGELLRLLATHPEFEVRTVTAHSQAGERLRTVHPHLASYGDLVLDKTTPEALAGHDVVFLALPHGKSGALTAELPEGTLAVDAAADHRLEREQDWTDYYPGEWAGSWTYGMPELLLQDGSKQRRNLIDARRIAVPGCNVTAVTLALAPAIRAGLIGNEDISTVLAVGPSGAGKKASVSMLASELIGNAAPYNAYGGHRHNPEIRQNLRNASGQDVRLSFTPVLVPTARGILATCTASITEGVDLARVREVYEEAYGDETFIELMDDGAYPRTADVNGSNRTQIGFGIDERAGRLIVISALDNLGKGTAGAAIQSANIALGIEEAHSLPINGVAP</sequence>
<dbReference type="GO" id="GO:0006526">
    <property type="term" value="P:L-arginine biosynthetic process"/>
    <property type="evidence" value="ECO:0007669"/>
    <property type="project" value="UniProtKB-UniRule"/>
</dbReference>
<dbReference type="Proteomes" id="UP000433493">
    <property type="component" value="Unassembled WGS sequence"/>
</dbReference>
<evidence type="ECO:0000313" key="9">
    <source>
        <dbReference type="Proteomes" id="UP000433493"/>
    </source>
</evidence>
<proteinExistence type="inferred from homology"/>
<dbReference type="InterPro" id="IPR050085">
    <property type="entry name" value="AGPR"/>
</dbReference>
<keyword evidence="4 5" id="KW-0560">Oxidoreductase</keyword>
<dbReference type="PANTHER" id="PTHR32338">
    <property type="entry name" value="N-ACETYL-GAMMA-GLUTAMYL-PHOSPHATE REDUCTASE, CHLOROPLASTIC-RELATED-RELATED"/>
    <property type="match status" value="1"/>
</dbReference>
<keyword evidence="1 5" id="KW-0055">Arginine biosynthesis</keyword>
<keyword evidence="2 5" id="KW-0028">Amino-acid biosynthesis</keyword>
<protein>
    <recommendedName>
        <fullName evidence="5">N-acetyl-gamma-glutamyl-phosphate reductase</fullName>
        <shortName evidence="5">AGPR</shortName>
        <ecNumber evidence="5">1.2.1.38</ecNumber>
    </recommendedName>
    <alternativeName>
        <fullName evidence="5">N-acetyl-glutamate semialdehyde dehydrogenase</fullName>
        <shortName evidence="5">NAGSA dehydrogenase</shortName>
    </alternativeName>
</protein>
<dbReference type="GO" id="GO:0051287">
    <property type="term" value="F:NAD binding"/>
    <property type="evidence" value="ECO:0007669"/>
    <property type="project" value="InterPro"/>
</dbReference>
<comment type="pathway">
    <text evidence="5">Amino-acid biosynthesis; L-arginine biosynthesis; N(2)-acetyl-L-ornithine from L-glutamate: step 3/4.</text>
</comment>
<gene>
    <name evidence="5" type="primary">argC</name>
    <name evidence="8" type="ORF">F8O05_10980</name>
</gene>
<dbReference type="NCBIfam" id="TIGR01850">
    <property type="entry name" value="argC"/>
    <property type="match status" value="1"/>
</dbReference>
<dbReference type="PANTHER" id="PTHR32338:SF10">
    <property type="entry name" value="N-ACETYL-GAMMA-GLUTAMYL-PHOSPHATE REDUCTASE, CHLOROPLASTIC-RELATED"/>
    <property type="match status" value="1"/>
</dbReference>
<evidence type="ECO:0000256" key="3">
    <source>
        <dbReference type="ARBA" id="ARBA00022857"/>
    </source>
</evidence>
<dbReference type="SUPFAM" id="SSF51735">
    <property type="entry name" value="NAD(P)-binding Rossmann-fold domains"/>
    <property type="match status" value="1"/>
</dbReference>
<evidence type="ECO:0000256" key="2">
    <source>
        <dbReference type="ARBA" id="ARBA00022605"/>
    </source>
</evidence>
<feature type="active site" evidence="5 6">
    <location>
        <position position="151"/>
    </location>
</feature>
<dbReference type="OrthoDB" id="9801289at2"/>
<dbReference type="CDD" id="cd23934">
    <property type="entry name" value="AGPR_1_C"/>
    <property type="match status" value="1"/>
</dbReference>
<dbReference type="Gene3D" id="3.40.50.720">
    <property type="entry name" value="NAD(P)-binding Rossmann-like Domain"/>
    <property type="match status" value="1"/>
</dbReference>
<comment type="catalytic activity">
    <reaction evidence="5">
        <text>N-acetyl-L-glutamate 5-semialdehyde + phosphate + NADP(+) = N-acetyl-L-glutamyl 5-phosphate + NADPH + H(+)</text>
        <dbReference type="Rhea" id="RHEA:21588"/>
        <dbReference type="ChEBI" id="CHEBI:15378"/>
        <dbReference type="ChEBI" id="CHEBI:29123"/>
        <dbReference type="ChEBI" id="CHEBI:43474"/>
        <dbReference type="ChEBI" id="CHEBI:57783"/>
        <dbReference type="ChEBI" id="CHEBI:57936"/>
        <dbReference type="ChEBI" id="CHEBI:58349"/>
        <dbReference type="EC" id="1.2.1.38"/>
    </reaction>
</comment>
<dbReference type="UniPathway" id="UPA00068">
    <property type="reaction ID" value="UER00108"/>
</dbReference>
<organism evidence="8 9">
    <name type="scientific">Gulosibacter chungangensis</name>
    <dbReference type="NCBI Taxonomy" id="979746"/>
    <lineage>
        <taxon>Bacteria</taxon>
        <taxon>Bacillati</taxon>
        <taxon>Actinomycetota</taxon>
        <taxon>Actinomycetes</taxon>
        <taxon>Micrococcales</taxon>
        <taxon>Microbacteriaceae</taxon>
        <taxon>Gulosibacter</taxon>
    </lineage>
</organism>
<dbReference type="Pfam" id="PF01118">
    <property type="entry name" value="Semialdhyde_dh"/>
    <property type="match status" value="1"/>
</dbReference>
<evidence type="ECO:0000313" key="8">
    <source>
        <dbReference type="EMBL" id="KAB1641846.1"/>
    </source>
</evidence>
<reference evidence="8 9" key="1">
    <citation type="submission" date="2019-09" db="EMBL/GenBank/DDBJ databases">
        <title>Phylogeny of genus Pseudoclavibacter and closely related genus.</title>
        <authorList>
            <person name="Li Y."/>
        </authorList>
    </citation>
    <scope>NUCLEOTIDE SEQUENCE [LARGE SCALE GENOMIC DNA]</scope>
    <source>
        <strain evidence="8 9">KCTC 13959</strain>
    </source>
</reference>
<dbReference type="SMART" id="SM00859">
    <property type="entry name" value="Semialdhyde_dh"/>
    <property type="match status" value="1"/>
</dbReference>
<dbReference type="InterPro" id="IPR036291">
    <property type="entry name" value="NAD(P)-bd_dom_sf"/>
</dbReference>
<dbReference type="InterPro" id="IPR000534">
    <property type="entry name" value="Semialdehyde_DH_NAD-bd"/>
</dbReference>
<dbReference type="InterPro" id="IPR023013">
    <property type="entry name" value="AGPR_AS"/>
</dbReference>
<dbReference type="HAMAP" id="MF_00150">
    <property type="entry name" value="ArgC_type1"/>
    <property type="match status" value="1"/>
</dbReference>
<dbReference type="CDD" id="cd24148">
    <property type="entry name" value="AGPR_1_actinobacAGPR_like"/>
    <property type="match status" value="1"/>
</dbReference>
<dbReference type="InterPro" id="IPR058924">
    <property type="entry name" value="AGPR_dimerisation_dom"/>
</dbReference>
<keyword evidence="9" id="KW-1185">Reference proteome</keyword>
<dbReference type="GO" id="GO:0070401">
    <property type="term" value="F:NADP+ binding"/>
    <property type="evidence" value="ECO:0007669"/>
    <property type="project" value="InterPro"/>
</dbReference>
<dbReference type="Pfam" id="PF22698">
    <property type="entry name" value="Semialdhyde_dhC_1"/>
    <property type="match status" value="1"/>
</dbReference>
<dbReference type="EC" id="1.2.1.38" evidence="5"/>
<evidence type="ECO:0000256" key="6">
    <source>
        <dbReference type="PROSITE-ProRule" id="PRU10010"/>
    </source>
</evidence>
<keyword evidence="3 5" id="KW-0521">NADP</keyword>
<dbReference type="GO" id="GO:0005737">
    <property type="term" value="C:cytoplasm"/>
    <property type="evidence" value="ECO:0007669"/>
    <property type="project" value="UniProtKB-SubCell"/>
</dbReference>